<accession>A0A235EH08</accession>
<dbReference type="OrthoDB" id="3211555at2"/>
<dbReference type="InterPro" id="IPR013249">
    <property type="entry name" value="RNA_pol_sigma70_r4_t2"/>
</dbReference>
<dbReference type="GO" id="GO:0003677">
    <property type="term" value="F:DNA binding"/>
    <property type="evidence" value="ECO:0007669"/>
    <property type="project" value="InterPro"/>
</dbReference>
<evidence type="ECO:0000313" key="4">
    <source>
        <dbReference type="Proteomes" id="UP000215441"/>
    </source>
</evidence>
<dbReference type="GO" id="GO:0016987">
    <property type="term" value="F:sigma factor activity"/>
    <property type="evidence" value="ECO:0007669"/>
    <property type="project" value="InterPro"/>
</dbReference>
<organism evidence="3 4">
    <name type="scientific">Acidovorax kalamii</name>
    <dbReference type="NCBI Taxonomy" id="2004485"/>
    <lineage>
        <taxon>Bacteria</taxon>
        <taxon>Pseudomonadati</taxon>
        <taxon>Pseudomonadota</taxon>
        <taxon>Betaproteobacteria</taxon>
        <taxon>Burkholderiales</taxon>
        <taxon>Comamonadaceae</taxon>
        <taxon>Acidovorax</taxon>
    </lineage>
</organism>
<dbReference type="NCBIfam" id="TIGR02937">
    <property type="entry name" value="sigma70-ECF"/>
    <property type="match status" value="1"/>
</dbReference>
<dbReference type="AlphaFoldDB" id="A0A235EH08"/>
<dbReference type="InterPro" id="IPR014284">
    <property type="entry name" value="RNA_pol_sigma-70_dom"/>
</dbReference>
<dbReference type="Gene3D" id="1.10.1740.10">
    <property type="match status" value="1"/>
</dbReference>
<dbReference type="PANTHER" id="PTHR30173">
    <property type="entry name" value="SIGMA 19 FACTOR"/>
    <property type="match status" value="1"/>
</dbReference>
<name>A0A235EH08_9BURK</name>
<gene>
    <name evidence="3" type="ORF">CBY09_22830</name>
</gene>
<protein>
    <submittedName>
        <fullName evidence="3">RNA polymerase subunit sigma-24</fullName>
    </submittedName>
</protein>
<keyword evidence="4" id="KW-1185">Reference proteome</keyword>
<dbReference type="Pfam" id="PF04542">
    <property type="entry name" value="Sigma70_r2"/>
    <property type="match status" value="1"/>
</dbReference>
<reference evidence="3 4" key="1">
    <citation type="submission" date="2017-07" db="EMBL/GenBank/DDBJ databases">
        <title>Acidovorax KNDSW TSA 6 genome sequence and assembly.</title>
        <authorList>
            <person name="Mayilraj S."/>
        </authorList>
    </citation>
    <scope>NUCLEOTIDE SEQUENCE [LARGE SCALE GENOMIC DNA]</scope>
    <source>
        <strain evidence="3 4">KNDSW-TSA6</strain>
    </source>
</reference>
<dbReference type="Proteomes" id="UP000215441">
    <property type="component" value="Unassembled WGS sequence"/>
</dbReference>
<proteinExistence type="predicted"/>
<evidence type="ECO:0000259" key="1">
    <source>
        <dbReference type="Pfam" id="PF04542"/>
    </source>
</evidence>
<dbReference type="EMBL" id="NOIG01000015">
    <property type="protein sequence ID" value="OYD47857.1"/>
    <property type="molecule type" value="Genomic_DNA"/>
</dbReference>
<dbReference type="InterPro" id="IPR052704">
    <property type="entry name" value="ECF_Sigma-70_Domain"/>
</dbReference>
<dbReference type="InterPro" id="IPR013324">
    <property type="entry name" value="RNA_pol_sigma_r3/r4-like"/>
</dbReference>
<dbReference type="InterPro" id="IPR036388">
    <property type="entry name" value="WH-like_DNA-bd_sf"/>
</dbReference>
<dbReference type="GO" id="GO:0006352">
    <property type="term" value="P:DNA-templated transcription initiation"/>
    <property type="evidence" value="ECO:0007669"/>
    <property type="project" value="InterPro"/>
</dbReference>
<dbReference type="SUPFAM" id="SSF88659">
    <property type="entry name" value="Sigma3 and sigma4 domains of RNA polymerase sigma factors"/>
    <property type="match status" value="1"/>
</dbReference>
<dbReference type="InterPro" id="IPR007627">
    <property type="entry name" value="RNA_pol_sigma70_r2"/>
</dbReference>
<dbReference type="RefSeq" id="WP_094291863.1">
    <property type="nucleotide sequence ID" value="NZ_NOIG01000015.1"/>
</dbReference>
<comment type="caution">
    <text evidence="3">The sequence shown here is derived from an EMBL/GenBank/DDBJ whole genome shotgun (WGS) entry which is preliminary data.</text>
</comment>
<dbReference type="InterPro" id="IPR013325">
    <property type="entry name" value="RNA_pol_sigma_r2"/>
</dbReference>
<evidence type="ECO:0000313" key="3">
    <source>
        <dbReference type="EMBL" id="OYD47857.1"/>
    </source>
</evidence>
<dbReference type="PANTHER" id="PTHR30173:SF36">
    <property type="entry name" value="ECF RNA POLYMERASE SIGMA FACTOR SIGJ"/>
    <property type="match status" value="1"/>
</dbReference>
<dbReference type="SUPFAM" id="SSF88946">
    <property type="entry name" value="Sigma2 domain of RNA polymerase sigma factors"/>
    <property type="match status" value="1"/>
</dbReference>
<evidence type="ECO:0000259" key="2">
    <source>
        <dbReference type="Pfam" id="PF08281"/>
    </source>
</evidence>
<sequence>MQNDEHLMALVNASRSTLLRAATRLLGPAEAEDAVQDAYVRALEAQTPALNAAQAWLLTVVRNLAIDRLRRRQWMAQWLTEATQTAHGDVAGSVAPSAEADAALAQQATLALRWLAACVTPAEGAAVLLHVVFEASHAELAQAIGSSEAASRQQLRRALLRLRQAREGDGVHQGDGRDESKDADPAVLRLYLQSLQLRDPQGLWALLRPPPVSALAMQGSVQPVPPHAMCAPAKVGGVVQVGGQLGLVLTLDGVTLCVVPLGPRAEPVHDAVVA</sequence>
<dbReference type="Gene3D" id="1.10.10.10">
    <property type="entry name" value="Winged helix-like DNA-binding domain superfamily/Winged helix DNA-binding domain"/>
    <property type="match status" value="1"/>
</dbReference>
<feature type="domain" description="RNA polymerase sigma factor 70 region 4 type 2" evidence="2">
    <location>
        <begin position="121"/>
        <end position="162"/>
    </location>
</feature>
<feature type="domain" description="RNA polymerase sigma-70 region 2" evidence="1">
    <location>
        <begin position="10"/>
        <end position="74"/>
    </location>
</feature>
<dbReference type="Pfam" id="PF08281">
    <property type="entry name" value="Sigma70_r4_2"/>
    <property type="match status" value="1"/>
</dbReference>